<keyword evidence="4" id="KW-1185">Reference proteome</keyword>
<name>A0A0C3S596_PHLG1</name>
<dbReference type="HOGENOM" id="CLU_031771_2_0_1"/>
<dbReference type="STRING" id="745531.A0A0C3S596"/>
<evidence type="ECO:0000256" key="1">
    <source>
        <dbReference type="SAM" id="MobiDB-lite"/>
    </source>
</evidence>
<proteinExistence type="predicted"/>
<dbReference type="InterPro" id="IPR007320">
    <property type="entry name" value="PDCD2_C"/>
</dbReference>
<feature type="domain" description="Programmed cell death protein 2 C-terminal" evidence="2">
    <location>
        <begin position="284"/>
        <end position="448"/>
    </location>
</feature>
<dbReference type="Proteomes" id="UP000053257">
    <property type="component" value="Unassembled WGS sequence"/>
</dbReference>
<dbReference type="GO" id="GO:0005737">
    <property type="term" value="C:cytoplasm"/>
    <property type="evidence" value="ECO:0007669"/>
    <property type="project" value="InterPro"/>
</dbReference>
<dbReference type="EMBL" id="KN840542">
    <property type="protein sequence ID" value="KIP05477.1"/>
    <property type="molecule type" value="Genomic_DNA"/>
</dbReference>
<dbReference type="OrthoDB" id="443682at2759"/>
<evidence type="ECO:0000313" key="4">
    <source>
        <dbReference type="Proteomes" id="UP000053257"/>
    </source>
</evidence>
<organism evidence="3 4">
    <name type="scientific">Phlebiopsis gigantea (strain 11061_1 CR5-6)</name>
    <name type="common">White-rot fungus</name>
    <name type="synonym">Peniophora gigantea</name>
    <dbReference type="NCBI Taxonomy" id="745531"/>
    <lineage>
        <taxon>Eukaryota</taxon>
        <taxon>Fungi</taxon>
        <taxon>Dikarya</taxon>
        <taxon>Basidiomycota</taxon>
        <taxon>Agaricomycotina</taxon>
        <taxon>Agaricomycetes</taxon>
        <taxon>Polyporales</taxon>
        <taxon>Phanerochaetaceae</taxon>
        <taxon>Phlebiopsis</taxon>
    </lineage>
</organism>
<gene>
    <name evidence="3" type="ORF">PHLGIDRAFT_108167</name>
</gene>
<protein>
    <recommendedName>
        <fullName evidence="2">Programmed cell death protein 2 C-terminal domain-containing protein</fullName>
    </recommendedName>
</protein>
<feature type="compositionally biased region" description="Acidic residues" evidence="1">
    <location>
        <begin position="191"/>
        <end position="213"/>
    </location>
</feature>
<dbReference type="PANTHER" id="PTHR47524">
    <property type="entry name" value="20S RRNA ACCUMULATION PROTEIN 4"/>
    <property type="match status" value="1"/>
</dbReference>
<evidence type="ECO:0000259" key="2">
    <source>
        <dbReference type="Pfam" id="PF04194"/>
    </source>
</evidence>
<dbReference type="GO" id="GO:0030490">
    <property type="term" value="P:maturation of SSU-rRNA"/>
    <property type="evidence" value="ECO:0007669"/>
    <property type="project" value="TreeGrafter"/>
</dbReference>
<dbReference type="Pfam" id="PF04194">
    <property type="entry name" value="PDCD2_C"/>
    <property type="match status" value="1"/>
</dbReference>
<feature type="region of interest" description="Disordered" evidence="1">
    <location>
        <begin position="126"/>
        <end position="155"/>
    </location>
</feature>
<accession>A0A0C3S596</accession>
<feature type="region of interest" description="Disordered" evidence="1">
    <location>
        <begin position="175"/>
        <end position="213"/>
    </location>
</feature>
<reference evidence="3 4" key="1">
    <citation type="journal article" date="2014" name="PLoS Genet.">
        <title>Analysis of the Phlebiopsis gigantea genome, transcriptome and secretome provides insight into its pioneer colonization strategies of wood.</title>
        <authorList>
            <person name="Hori C."/>
            <person name="Ishida T."/>
            <person name="Igarashi K."/>
            <person name="Samejima M."/>
            <person name="Suzuki H."/>
            <person name="Master E."/>
            <person name="Ferreira P."/>
            <person name="Ruiz-Duenas F.J."/>
            <person name="Held B."/>
            <person name="Canessa P."/>
            <person name="Larrondo L.F."/>
            <person name="Schmoll M."/>
            <person name="Druzhinina I.S."/>
            <person name="Kubicek C.P."/>
            <person name="Gaskell J.A."/>
            <person name="Kersten P."/>
            <person name="St John F."/>
            <person name="Glasner J."/>
            <person name="Sabat G."/>
            <person name="Splinter BonDurant S."/>
            <person name="Syed K."/>
            <person name="Yadav J."/>
            <person name="Mgbeahuruike A.C."/>
            <person name="Kovalchuk A."/>
            <person name="Asiegbu F.O."/>
            <person name="Lackner G."/>
            <person name="Hoffmeister D."/>
            <person name="Rencoret J."/>
            <person name="Gutierrez A."/>
            <person name="Sun H."/>
            <person name="Lindquist E."/>
            <person name="Barry K."/>
            <person name="Riley R."/>
            <person name="Grigoriev I.V."/>
            <person name="Henrissat B."/>
            <person name="Kues U."/>
            <person name="Berka R.M."/>
            <person name="Martinez A.T."/>
            <person name="Covert S.F."/>
            <person name="Blanchette R.A."/>
            <person name="Cullen D."/>
        </authorList>
    </citation>
    <scope>NUCLEOTIDE SEQUENCE [LARGE SCALE GENOMIC DNA]</scope>
    <source>
        <strain evidence="3 4">11061_1 CR5-6</strain>
    </source>
</reference>
<dbReference type="AlphaFoldDB" id="A0A0C3S596"/>
<dbReference type="PANTHER" id="PTHR47524:SF1">
    <property type="entry name" value="20S RRNA ACCUMULATION PROTEIN 4"/>
    <property type="match status" value="1"/>
</dbReference>
<evidence type="ECO:0000313" key="3">
    <source>
        <dbReference type="EMBL" id="KIP05477.1"/>
    </source>
</evidence>
<sequence>MAPEYEEDWSDSDDDELSDTVTAVQLGVPDGALDSQTDLRDAAVSRIGGLPAFLTSPEPPLESSMCKNCSTPMELVVQVWCPLEESPYDRALYVWACSRGVCQGLAGSVRAWRGLRFNEKYAAKLAKKKPRQTQNASPTVEGPKPATKSNPFSLGAAAAPGTFGLGSQIFGVAASETEPSTQEESRFNLDADQEEQESDPDDEDTEDEDEDEDLVTAMASATLESSEWAMVPSYPALYLSTTAEYLPPVPKPNFPVVDDIPDDGKKNKDATWILEGYENSLDIDHAFDKFSKRVGYEAEQCMRYELGGTPLPYASDKVFDRLFPKPPAVNRPVTKPDSMVAPPAKRTYSTSSISACPHCKGTRVFECQLMPNLINVLRESRKDQTGKNQTDEERRKEVERVLKGEKSVERTGMGWGTCMIFSCEKDCSEENGASLKSCWREELVLVQWDQ</sequence>